<dbReference type="Pfam" id="PF08800">
    <property type="entry name" value="BT4734-like_N"/>
    <property type="match status" value="1"/>
</dbReference>
<sequence length="845" mass="97056">MFCYQRSFGSPTEVITAEQFRALITAPETYRKVKEAREVLARGDKNAYDNKKKGLPFVIFIATYEEWDKKFEDKKTGEETTRRGCWRSQQHCRLNGLCVIDYDHVEGDVREVWEEAYAKLSDEDKARILFVFVTPSGHGLKVVFMADAAIGNLIDNQIVFSVKLGLNPDEACKDASRGAFLTTNEDVIFINEEKLFTYENEEFGKKYNDEYHAGHSQPTIDIAKSGADGTNLADVESAAEDRPAISGCDGENQLAVDALTYNGVPYQKIIEAWSEQRFGGKDGVSRHEASVVLARDLYIMTDRDKKATLALLLAQPWVKQIVDERQEDVERTVNNAADYVTAQENENAKKGKSWLPKISKEMRAALEASGALTQEAVLSPLPLVGQGEASDVYAALPLDKWAEELREMAEYYPCMKELFLNVHPHKLPAVLFSSAALFGTLMTRAWYHFWFAPKIIRRLNYCIFIIGDPGAGKHLIEEFYKIIADPMIQADHCLIDAVNRYKEGRTERTTSTKAQKGEALKRPVVGIRVHPARTATGEFIRHMNAAIETIQGQPLNLHMFSFDAELDNVTKQNKGGDWKDREVLELKAFHNEEDGQMYANQESVTGMFNVYWNFIYTGTPYALHRKVNQRNFGTGMSTRLAVIPLPDRGTAQRHQEVIEGADEVLREWAYKLDKVEGELPIEPLNDETYDWQSAHMEIAEFNGDKADRTLLKRIPYYGIGISLPFILMRHWEEWQEHRTLTMDDRDRRLCRLAMDIQYKCQQFYFGEMAFNYFADQNKEFVQRRRTTRYDECFRKLPEEFNTQQFMEIFNCSHATASRAINRFLGDKVIERMKYGKYHKIVSELL</sequence>
<name>A0A928BRE1_XYLRU</name>
<reference evidence="2" key="1">
    <citation type="submission" date="2019-04" db="EMBL/GenBank/DDBJ databases">
        <title>Evolution of Biomass-Degrading Anaerobic Consortia Revealed by Metagenomics.</title>
        <authorList>
            <person name="Peng X."/>
        </authorList>
    </citation>
    <scope>NUCLEOTIDE SEQUENCE</scope>
    <source>
        <strain evidence="2">SIG141</strain>
    </source>
</reference>
<evidence type="ECO:0000313" key="2">
    <source>
        <dbReference type="EMBL" id="MBE6266008.1"/>
    </source>
</evidence>
<dbReference type="InterPro" id="IPR014907">
    <property type="entry name" value="BT4734-like_N"/>
</dbReference>
<accession>A0A928BRE1</accession>
<proteinExistence type="predicted"/>
<protein>
    <recommendedName>
        <fullName evidence="1">BT4734-like N-terminal domain-containing protein</fullName>
    </recommendedName>
</protein>
<dbReference type="EMBL" id="SUYD01000006">
    <property type="protein sequence ID" value="MBE6266008.1"/>
    <property type="molecule type" value="Genomic_DNA"/>
</dbReference>
<dbReference type="Proteomes" id="UP000763088">
    <property type="component" value="Unassembled WGS sequence"/>
</dbReference>
<feature type="domain" description="BT4734-like N-terminal" evidence="1">
    <location>
        <begin position="88"/>
        <end position="187"/>
    </location>
</feature>
<evidence type="ECO:0000259" key="1">
    <source>
        <dbReference type="Pfam" id="PF08800"/>
    </source>
</evidence>
<gene>
    <name evidence="2" type="ORF">E7102_06025</name>
</gene>
<dbReference type="AlphaFoldDB" id="A0A928BRE1"/>
<organism evidence="2 3">
    <name type="scientific">Xylanibacter ruminicola</name>
    <name type="common">Prevotella ruminicola</name>
    <dbReference type="NCBI Taxonomy" id="839"/>
    <lineage>
        <taxon>Bacteria</taxon>
        <taxon>Pseudomonadati</taxon>
        <taxon>Bacteroidota</taxon>
        <taxon>Bacteroidia</taxon>
        <taxon>Bacteroidales</taxon>
        <taxon>Prevotellaceae</taxon>
        <taxon>Xylanibacter</taxon>
    </lineage>
</organism>
<evidence type="ECO:0000313" key="3">
    <source>
        <dbReference type="Proteomes" id="UP000763088"/>
    </source>
</evidence>
<comment type="caution">
    <text evidence="2">The sequence shown here is derived from an EMBL/GenBank/DDBJ whole genome shotgun (WGS) entry which is preliminary data.</text>
</comment>